<protein>
    <submittedName>
        <fullName evidence="3">HTH-type transcriptional activator RhaR</fullName>
    </submittedName>
</protein>
<dbReference type="Pfam" id="PF12833">
    <property type="entry name" value="HTH_18"/>
    <property type="match status" value="1"/>
</dbReference>
<dbReference type="PANTHER" id="PTHR43280:SF2">
    <property type="entry name" value="HTH-TYPE TRANSCRIPTIONAL REGULATOR EXSA"/>
    <property type="match status" value="1"/>
</dbReference>
<dbReference type="InterPro" id="IPR018060">
    <property type="entry name" value="HTH_AraC"/>
</dbReference>
<dbReference type="Pfam" id="PF02311">
    <property type="entry name" value="AraC_binding"/>
    <property type="match status" value="1"/>
</dbReference>
<dbReference type="GO" id="GO:0003700">
    <property type="term" value="F:DNA-binding transcription factor activity"/>
    <property type="evidence" value="ECO:0007669"/>
    <property type="project" value="InterPro"/>
</dbReference>
<dbReference type="Proteomes" id="UP000693672">
    <property type="component" value="Unassembled WGS sequence"/>
</dbReference>
<evidence type="ECO:0000259" key="2">
    <source>
        <dbReference type="PROSITE" id="PS01124"/>
    </source>
</evidence>
<comment type="caution">
    <text evidence="3">The sequence shown here is derived from an EMBL/GenBank/DDBJ whole genome shotgun (WGS) entry which is preliminary data.</text>
</comment>
<keyword evidence="1" id="KW-0238">DNA-binding</keyword>
<evidence type="ECO:0000313" key="4">
    <source>
        <dbReference type="Proteomes" id="UP000693672"/>
    </source>
</evidence>
<evidence type="ECO:0000313" key="3">
    <source>
        <dbReference type="EMBL" id="CAG7645834.1"/>
    </source>
</evidence>
<accession>A0A916K934</accession>
<dbReference type="GO" id="GO:0043565">
    <property type="term" value="F:sequence-specific DNA binding"/>
    <property type="evidence" value="ECO:0007669"/>
    <property type="project" value="InterPro"/>
</dbReference>
<dbReference type="SMART" id="SM00342">
    <property type="entry name" value="HTH_ARAC"/>
    <property type="match status" value="1"/>
</dbReference>
<dbReference type="RefSeq" id="WP_218094746.1">
    <property type="nucleotide sequence ID" value="NZ_CAJVAS010000032.1"/>
</dbReference>
<dbReference type="PROSITE" id="PS01124">
    <property type="entry name" value="HTH_ARAC_FAMILY_2"/>
    <property type="match status" value="1"/>
</dbReference>
<gene>
    <name evidence="3" type="primary">rhaR_73</name>
    <name evidence="3" type="ORF">PAESOLCIP111_05033</name>
</gene>
<reference evidence="3" key="1">
    <citation type="submission" date="2021-06" db="EMBL/GenBank/DDBJ databases">
        <authorList>
            <person name="Criscuolo A."/>
        </authorList>
    </citation>
    <scope>NUCLEOTIDE SEQUENCE</scope>
    <source>
        <strain evidence="3">CIP111600</strain>
    </source>
</reference>
<name>A0A916K934_9BACL</name>
<sequence length="296" mass="34311">MAHLRTRLKKTIDIKQMITMYYFEFGKEYVYRGERHDFWEFLYVDKGEIEVFADDRRLLLEQGSIVFHKPNEFHRFHANRVKAPNVIVMTFDCDSPAMKHFHNAVIRLEADERNLLASVIEEGMHAFSFPFRYPLRDHRLTGGPVGCEQMIKLYLEMFLIRLLRRISARTTSGLLPSTVKEKNDEAVVKSVVRYLEEKVGSPVTLDDISDTLHVSKSRLKELFKKGTGLTIMEYFAKLRIDKAKLLIREQPNNFTEIAGMTGFGSVHYFSKAFKKATGMNPSEYARSVKGRLKSQG</sequence>
<proteinExistence type="predicted"/>
<organism evidence="3 4">
    <name type="scientific">Paenibacillus solanacearum</name>
    <dbReference type="NCBI Taxonomy" id="2048548"/>
    <lineage>
        <taxon>Bacteria</taxon>
        <taxon>Bacillati</taxon>
        <taxon>Bacillota</taxon>
        <taxon>Bacilli</taxon>
        <taxon>Bacillales</taxon>
        <taxon>Paenibacillaceae</taxon>
        <taxon>Paenibacillus</taxon>
    </lineage>
</organism>
<keyword evidence="4" id="KW-1185">Reference proteome</keyword>
<dbReference type="PANTHER" id="PTHR43280">
    <property type="entry name" value="ARAC-FAMILY TRANSCRIPTIONAL REGULATOR"/>
    <property type="match status" value="1"/>
</dbReference>
<feature type="domain" description="HTH araC/xylS-type" evidence="2">
    <location>
        <begin position="189"/>
        <end position="287"/>
    </location>
</feature>
<dbReference type="InterPro" id="IPR003313">
    <property type="entry name" value="AraC-bd"/>
</dbReference>
<evidence type="ECO:0000256" key="1">
    <source>
        <dbReference type="ARBA" id="ARBA00023125"/>
    </source>
</evidence>
<dbReference type="EMBL" id="CAJVAS010000032">
    <property type="protein sequence ID" value="CAG7645834.1"/>
    <property type="molecule type" value="Genomic_DNA"/>
</dbReference>
<dbReference type="AlphaFoldDB" id="A0A916K934"/>